<proteinExistence type="predicted"/>
<keyword evidence="3 8" id="KW-0479">Metal-binding</keyword>
<dbReference type="GO" id="GO:0005856">
    <property type="term" value="C:cytoskeleton"/>
    <property type="evidence" value="ECO:0007669"/>
    <property type="project" value="UniProtKB-SubCell"/>
</dbReference>
<evidence type="ECO:0000313" key="10">
    <source>
        <dbReference type="EMBL" id="VFU64668.1"/>
    </source>
</evidence>
<sequence>MSFTGTQQKCKACEKTVYPMELLSADGVAYHKSCFKCFHCKGTLKLGNYSSMEGVLYCKPHSEQLFKESGNFNKNFQSRMSIILDKIDFFSTTLMFLVFNLQFISFSTAAKSAEKLNPVLTRSPSKAASMFSGTQEKCATCGKTAYPLEKVTVESQAYHKSCFKCSHGGCAITPSNYAALEGILYCKHHFSQLFKEKGSYNHLIKSATMKLCFLPSPPISIGRSRRNFRGSFQLSAILGMFVVFD</sequence>
<evidence type="ECO:0000256" key="8">
    <source>
        <dbReference type="PROSITE-ProRule" id="PRU00125"/>
    </source>
</evidence>
<gene>
    <name evidence="10" type="ORF">SVIM_LOCUS495398</name>
</gene>
<dbReference type="GO" id="GO:0051015">
    <property type="term" value="F:actin filament binding"/>
    <property type="evidence" value="ECO:0007669"/>
    <property type="project" value="UniProtKB-ARBA"/>
</dbReference>
<dbReference type="PROSITE" id="PS00478">
    <property type="entry name" value="LIM_DOMAIN_1"/>
    <property type="match status" value="1"/>
</dbReference>
<evidence type="ECO:0000259" key="9">
    <source>
        <dbReference type="PROSITE" id="PS50023"/>
    </source>
</evidence>
<evidence type="ECO:0000256" key="3">
    <source>
        <dbReference type="ARBA" id="ARBA00022723"/>
    </source>
</evidence>
<dbReference type="FunFam" id="2.10.110.10:FF:000002">
    <property type="entry name" value="LIM domain and actin-binding 1"/>
    <property type="match status" value="2"/>
</dbReference>
<organism evidence="10">
    <name type="scientific">Salix viminalis</name>
    <name type="common">Common osier</name>
    <name type="synonym">Basket willow</name>
    <dbReference type="NCBI Taxonomy" id="40686"/>
    <lineage>
        <taxon>Eukaryota</taxon>
        <taxon>Viridiplantae</taxon>
        <taxon>Streptophyta</taxon>
        <taxon>Embryophyta</taxon>
        <taxon>Tracheophyta</taxon>
        <taxon>Spermatophyta</taxon>
        <taxon>Magnoliopsida</taxon>
        <taxon>eudicotyledons</taxon>
        <taxon>Gunneridae</taxon>
        <taxon>Pentapetalae</taxon>
        <taxon>rosids</taxon>
        <taxon>fabids</taxon>
        <taxon>Malpighiales</taxon>
        <taxon>Salicaceae</taxon>
        <taxon>Saliceae</taxon>
        <taxon>Salix</taxon>
    </lineage>
</organism>
<evidence type="ECO:0000256" key="7">
    <source>
        <dbReference type="ARBA" id="ARBA00023212"/>
    </source>
</evidence>
<evidence type="ECO:0000256" key="1">
    <source>
        <dbReference type="ARBA" id="ARBA00004245"/>
    </source>
</evidence>
<keyword evidence="7" id="KW-0206">Cytoskeleton</keyword>
<dbReference type="PANTHER" id="PTHR24206">
    <property type="entry name" value="OS06G0237300 PROTEIN"/>
    <property type="match status" value="1"/>
</dbReference>
<dbReference type="SUPFAM" id="SSF57716">
    <property type="entry name" value="Glucocorticoid receptor-like (DNA-binding domain)"/>
    <property type="match status" value="4"/>
</dbReference>
<name>A0A6N2ND17_SALVM</name>
<feature type="domain" description="LIM zinc-binding" evidence="9">
    <location>
        <begin position="8"/>
        <end position="68"/>
    </location>
</feature>
<protein>
    <recommendedName>
        <fullName evidence="9">LIM zinc-binding domain-containing protein</fullName>
    </recommendedName>
</protein>
<dbReference type="PROSITE" id="PS50023">
    <property type="entry name" value="LIM_DOMAIN_2"/>
    <property type="match status" value="2"/>
</dbReference>
<feature type="domain" description="LIM zinc-binding" evidence="9">
    <location>
        <begin position="136"/>
        <end position="196"/>
    </location>
</feature>
<evidence type="ECO:0000256" key="4">
    <source>
        <dbReference type="ARBA" id="ARBA00022833"/>
    </source>
</evidence>
<comment type="subcellular location">
    <subcellularLocation>
        <location evidence="1">Cytoplasm</location>
        <location evidence="1">Cytoskeleton</location>
    </subcellularLocation>
</comment>
<dbReference type="CDD" id="cd09441">
    <property type="entry name" value="LIM2_SF3"/>
    <property type="match status" value="1"/>
</dbReference>
<dbReference type="GO" id="GO:0051017">
    <property type="term" value="P:actin filament bundle assembly"/>
    <property type="evidence" value="ECO:0007669"/>
    <property type="project" value="UniProtKB-ARBA"/>
</dbReference>
<evidence type="ECO:0000256" key="6">
    <source>
        <dbReference type="ARBA" id="ARBA00023203"/>
    </source>
</evidence>
<dbReference type="GO" id="GO:0046872">
    <property type="term" value="F:metal ion binding"/>
    <property type="evidence" value="ECO:0007669"/>
    <property type="project" value="UniProtKB-KW"/>
</dbReference>
<evidence type="ECO:0000256" key="5">
    <source>
        <dbReference type="ARBA" id="ARBA00023038"/>
    </source>
</evidence>
<dbReference type="InterPro" id="IPR001781">
    <property type="entry name" value="Znf_LIM"/>
</dbReference>
<keyword evidence="6" id="KW-0009">Actin-binding</keyword>
<dbReference type="Gene3D" id="2.10.110.10">
    <property type="entry name" value="Cysteine Rich Protein"/>
    <property type="match status" value="2"/>
</dbReference>
<keyword evidence="7" id="KW-0963">Cytoplasm</keyword>
<keyword evidence="5 8" id="KW-0440">LIM domain</keyword>
<dbReference type="EMBL" id="CAADRP010002262">
    <property type="protein sequence ID" value="VFU64668.1"/>
    <property type="molecule type" value="Genomic_DNA"/>
</dbReference>
<keyword evidence="4 8" id="KW-0862">Zinc</keyword>
<comment type="subunit">
    <text evidence="2">Interacts with F-actin.</text>
</comment>
<reference evidence="10" key="1">
    <citation type="submission" date="2019-03" db="EMBL/GenBank/DDBJ databases">
        <authorList>
            <person name="Mank J."/>
            <person name="Almeida P."/>
        </authorList>
    </citation>
    <scope>NUCLEOTIDE SEQUENCE</scope>
    <source>
        <strain evidence="10">78183</strain>
    </source>
</reference>
<accession>A0A6N2ND17</accession>
<dbReference type="SMART" id="SM00132">
    <property type="entry name" value="LIM"/>
    <property type="match status" value="2"/>
</dbReference>
<dbReference type="Pfam" id="PF00412">
    <property type="entry name" value="LIM"/>
    <property type="match status" value="2"/>
</dbReference>
<dbReference type="AlphaFoldDB" id="A0A6N2ND17"/>
<dbReference type="CDD" id="cd09440">
    <property type="entry name" value="LIM1_SF3"/>
    <property type="match status" value="1"/>
</dbReference>
<evidence type="ECO:0000256" key="2">
    <source>
        <dbReference type="ARBA" id="ARBA00011385"/>
    </source>
</evidence>